<comment type="caution">
    <text evidence="2">The sequence shown here is derived from an EMBL/GenBank/DDBJ whole genome shotgun (WGS) entry which is preliminary data.</text>
</comment>
<evidence type="ECO:0000259" key="1">
    <source>
        <dbReference type="SMART" id="SM01121"/>
    </source>
</evidence>
<feature type="domain" description="Fatty acid kinase subunit A-like C-terminal" evidence="1">
    <location>
        <begin position="15"/>
        <end position="273"/>
    </location>
</feature>
<dbReference type="Proteomes" id="UP001596298">
    <property type="component" value="Unassembled WGS sequence"/>
</dbReference>
<organism evidence="2 3">
    <name type="scientific">Flexivirga alba</name>
    <dbReference type="NCBI Taxonomy" id="702742"/>
    <lineage>
        <taxon>Bacteria</taxon>
        <taxon>Bacillati</taxon>
        <taxon>Actinomycetota</taxon>
        <taxon>Actinomycetes</taxon>
        <taxon>Micrococcales</taxon>
        <taxon>Dermacoccaceae</taxon>
        <taxon>Flexivirga</taxon>
    </lineage>
</organism>
<evidence type="ECO:0000313" key="3">
    <source>
        <dbReference type="Proteomes" id="UP001596298"/>
    </source>
</evidence>
<gene>
    <name evidence="2" type="ORF">ACFQDH_21580</name>
</gene>
<dbReference type="Pfam" id="PF21645">
    <property type="entry name" value="FakA-like_M"/>
    <property type="match status" value="1"/>
</dbReference>
<evidence type="ECO:0000313" key="2">
    <source>
        <dbReference type="EMBL" id="MFC6707756.1"/>
    </source>
</evidence>
<accession>A0ABW2AN52</accession>
<protein>
    <recommendedName>
        <fullName evidence="1">Fatty acid kinase subunit A-like C-terminal domain-containing protein</fullName>
    </recommendedName>
</protein>
<dbReference type="SMART" id="SM01121">
    <property type="entry name" value="Dak1_2"/>
    <property type="match status" value="1"/>
</dbReference>
<reference evidence="3" key="1">
    <citation type="journal article" date="2019" name="Int. J. Syst. Evol. Microbiol.">
        <title>The Global Catalogue of Microorganisms (GCM) 10K type strain sequencing project: providing services to taxonomists for standard genome sequencing and annotation.</title>
        <authorList>
            <consortium name="The Broad Institute Genomics Platform"/>
            <consortium name="The Broad Institute Genome Sequencing Center for Infectious Disease"/>
            <person name="Wu L."/>
            <person name="Ma J."/>
        </authorList>
    </citation>
    <scope>NUCLEOTIDE SEQUENCE [LARGE SCALE GENOMIC DNA]</scope>
    <source>
        <strain evidence="3">CCUG 58127</strain>
    </source>
</reference>
<dbReference type="EMBL" id="JBHSWH010000001">
    <property type="protein sequence ID" value="MFC6707756.1"/>
    <property type="molecule type" value="Genomic_DNA"/>
</dbReference>
<keyword evidence="3" id="KW-1185">Reference proteome</keyword>
<sequence>MDLPADCGDHAPLDGPSYEVMFLLDDTTSDAVGVLKSTLHDLGDSLVVAGGPDRYSVHVHVDDVAAAVNAAVGSGHAHRFRITRFADQRSMEPPEFAVLALANGQGVAHQLQRAGITTVTDWRDEAALCARLGRSGTLFLCAAPDAYDAARALGPDHHVVVVGRDSAQAIAAAAVLDPAAGFDQLCATAREAAGDVASSRVVGDPGDDALMGQIRDLIGVGGDAELVTLVTGEGLAAARIDGLLSAVRHERPSLEVTHVAGGVGEPLLTIGVE</sequence>
<dbReference type="InterPro" id="IPR033470">
    <property type="entry name" value="FakA-like_C"/>
</dbReference>
<dbReference type="InterPro" id="IPR048394">
    <property type="entry name" value="FakA-like_M"/>
</dbReference>
<proteinExistence type="predicted"/>
<dbReference type="RefSeq" id="WP_382404422.1">
    <property type="nucleotide sequence ID" value="NZ_JBHSWH010000001.1"/>
</dbReference>
<name>A0ABW2AN52_9MICO</name>